<evidence type="ECO:0000313" key="2">
    <source>
        <dbReference type="EMBL" id="OWQ53736.1"/>
    </source>
</evidence>
<dbReference type="AlphaFoldDB" id="A0A246HM88"/>
<sequence>MNKTILAFPLLLAAVFASPAASADTADGKRATVQECRAYWNISPAASSQRCVVQTISPYGADGCTITANCPYNGQWITSGATVTDKWELGRLKNCSGWLGTNC</sequence>
<feature type="chain" id="PRO_5012241709" evidence="1">
    <location>
        <begin position="24"/>
        <end position="103"/>
    </location>
</feature>
<organism evidence="2 3">
    <name type="scientific">Stenotrophomonas maltophilia</name>
    <name type="common">Pseudomonas maltophilia</name>
    <name type="synonym">Xanthomonas maltophilia</name>
    <dbReference type="NCBI Taxonomy" id="40324"/>
    <lineage>
        <taxon>Bacteria</taxon>
        <taxon>Pseudomonadati</taxon>
        <taxon>Pseudomonadota</taxon>
        <taxon>Gammaproteobacteria</taxon>
        <taxon>Lysobacterales</taxon>
        <taxon>Lysobacteraceae</taxon>
        <taxon>Stenotrophomonas</taxon>
        <taxon>Stenotrophomonas maltophilia group</taxon>
    </lineage>
</organism>
<evidence type="ECO:0000313" key="3">
    <source>
        <dbReference type="Proteomes" id="UP000198157"/>
    </source>
</evidence>
<evidence type="ECO:0000256" key="1">
    <source>
        <dbReference type="SAM" id="SignalP"/>
    </source>
</evidence>
<feature type="signal peptide" evidence="1">
    <location>
        <begin position="1"/>
        <end position="23"/>
    </location>
</feature>
<gene>
    <name evidence="2" type="ORF">CEE60_08615</name>
</gene>
<dbReference type="Proteomes" id="UP000198157">
    <property type="component" value="Unassembled WGS sequence"/>
</dbReference>
<name>A0A246HM88_STEMA</name>
<keyword evidence="1" id="KW-0732">Signal</keyword>
<proteinExistence type="predicted"/>
<dbReference type="EMBL" id="NIVS01000020">
    <property type="protein sequence ID" value="OWQ53736.1"/>
    <property type="molecule type" value="Genomic_DNA"/>
</dbReference>
<protein>
    <submittedName>
        <fullName evidence="2">Uncharacterized protein</fullName>
    </submittedName>
</protein>
<reference evidence="2 3" key="1">
    <citation type="submission" date="2017-06" db="EMBL/GenBank/DDBJ databases">
        <authorList>
            <person name="Kim H.J."/>
            <person name="Triplett B.A."/>
        </authorList>
    </citation>
    <scope>NUCLEOTIDE SEQUENCE [LARGE SCALE GENOMIC DNA]</scope>
    <source>
        <strain evidence="2 3">13146</strain>
    </source>
</reference>
<comment type="caution">
    <text evidence="2">The sequence shown here is derived from an EMBL/GenBank/DDBJ whole genome shotgun (WGS) entry which is preliminary data.</text>
</comment>
<accession>A0A246HM88</accession>